<proteinExistence type="predicted"/>
<reference evidence="3" key="1">
    <citation type="submission" date="2017-05" db="EMBL/GenBank/DDBJ databases">
        <authorList>
            <person name="Ray J."/>
            <person name="Price M."/>
            <person name="Deutschbauer A."/>
        </authorList>
    </citation>
    <scope>NUCLEOTIDE SEQUENCE [LARGE SCALE GENOMIC DNA]</scope>
    <source>
        <strain evidence="3">DSM 19842</strain>
    </source>
</reference>
<protein>
    <recommendedName>
        <fullName evidence="1">Transposase DDE domain-containing protein</fullName>
    </recommendedName>
</protein>
<dbReference type="Pfam" id="PF13586">
    <property type="entry name" value="DDE_Tnp_1_2"/>
    <property type="match status" value="1"/>
</dbReference>
<dbReference type="InterPro" id="IPR025668">
    <property type="entry name" value="Tnp_DDE_dom"/>
</dbReference>
<keyword evidence="3" id="KW-1185">Reference proteome</keyword>
<feature type="domain" description="Transposase DDE" evidence="1">
    <location>
        <begin position="7"/>
        <end position="57"/>
    </location>
</feature>
<dbReference type="Proteomes" id="UP000266292">
    <property type="component" value="Chromosome"/>
</dbReference>
<gene>
    <name evidence="2" type="ORF">CA264_09915</name>
</gene>
<name>A0A1X9YSB4_9BACT</name>
<evidence type="ECO:0000313" key="2">
    <source>
        <dbReference type="EMBL" id="ARS35731.1"/>
    </source>
</evidence>
<accession>A0A1X9YSB4</accession>
<organism evidence="2 3">
    <name type="scientific">Pontibacter actiniarum</name>
    <dbReference type="NCBI Taxonomy" id="323450"/>
    <lineage>
        <taxon>Bacteria</taxon>
        <taxon>Pseudomonadati</taxon>
        <taxon>Bacteroidota</taxon>
        <taxon>Cytophagia</taxon>
        <taxon>Cytophagales</taxon>
        <taxon>Hymenobacteraceae</taxon>
        <taxon>Pontibacter</taxon>
    </lineage>
</organism>
<dbReference type="OrthoDB" id="1270539at2"/>
<dbReference type="EMBL" id="CP021235">
    <property type="protein sequence ID" value="ARS35731.1"/>
    <property type="molecule type" value="Genomic_DNA"/>
</dbReference>
<dbReference type="AlphaFoldDB" id="A0A1X9YSB4"/>
<dbReference type="PANTHER" id="PTHR30007:SF0">
    <property type="entry name" value="TRANSPOSASE"/>
    <property type="match status" value="1"/>
</dbReference>
<evidence type="ECO:0000313" key="3">
    <source>
        <dbReference type="Proteomes" id="UP000266292"/>
    </source>
</evidence>
<evidence type="ECO:0000259" key="1">
    <source>
        <dbReference type="Pfam" id="PF13586"/>
    </source>
</evidence>
<dbReference type="PANTHER" id="PTHR30007">
    <property type="entry name" value="PHP DOMAIN PROTEIN"/>
    <property type="match status" value="1"/>
</dbReference>
<dbReference type="KEGG" id="pact:CA264_09915"/>
<sequence>MEASDSEQDSQELPKRWIVERTFGWLNLYRRLSKAYERSTKSAETMIQIAMTHIMLKKLAD</sequence>